<proteinExistence type="predicted"/>
<dbReference type="EMBL" id="LSSN01004393">
    <property type="protein sequence ID" value="OMJ11588.1"/>
    <property type="molecule type" value="Genomic_DNA"/>
</dbReference>
<protein>
    <recommendedName>
        <fullName evidence="3">Tyr recombinase domain-containing protein</fullName>
    </recommendedName>
</protein>
<dbReference type="STRING" id="133412.A0A1R1XAF6"/>
<comment type="caution">
    <text evidence="1">The sequence shown here is derived from an EMBL/GenBank/DDBJ whole genome shotgun (WGS) entry which is preliminary data.</text>
</comment>
<evidence type="ECO:0008006" key="3">
    <source>
        <dbReference type="Google" id="ProtNLM"/>
    </source>
</evidence>
<gene>
    <name evidence="1" type="ORF">AYI70_g9618</name>
</gene>
<evidence type="ECO:0000313" key="1">
    <source>
        <dbReference type="EMBL" id="OMJ11588.1"/>
    </source>
</evidence>
<dbReference type="AlphaFoldDB" id="A0A1R1XAF6"/>
<sequence length="109" mass="12473">MRTLDERSIKSFFRPNVDITLVLELLRLWVPTIDLNFKQLTAKLCWLLAVKGFLRASDIHRIDDARIRIEKEELHLVIVAPKEKRGGQAVEKPCLIISHTDSILCPATA</sequence>
<dbReference type="OrthoDB" id="2400069at2759"/>
<keyword evidence="2" id="KW-1185">Reference proteome</keyword>
<dbReference type="Proteomes" id="UP000187283">
    <property type="component" value="Unassembled WGS sequence"/>
</dbReference>
<organism evidence="1 2">
    <name type="scientific">Smittium culicis</name>
    <dbReference type="NCBI Taxonomy" id="133412"/>
    <lineage>
        <taxon>Eukaryota</taxon>
        <taxon>Fungi</taxon>
        <taxon>Fungi incertae sedis</taxon>
        <taxon>Zoopagomycota</taxon>
        <taxon>Kickxellomycotina</taxon>
        <taxon>Harpellomycetes</taxon>
        <taxon>Harpellales</taxon>
        <taxon>Legeriomycetaceae</taxon>
        <taxon>Smittium</taxon>
    </lineage>
</organism>
<reference evidence="1 2" key="1">
    <citation type="submission" date="2017-01" db="EMBL/GenBank/DDBJ databases">
        <authorList>
            <person name="Mah S.A."/>
            <person name="Swanson W.J."/>
            <person name="Moy G.W."/>
            <person name="Vacquier V.D."/>
        </authorList>
    </citation>
    <scope>NUCLEOTIDE SEQUENCE [LARGE SCALE GENOMIC DNA]</scope>
    <source>
        <strain evidence="1 2">GSMNP</strain>
    </source>
</reference>
<name>A0A1R1XAF6_9FUNG</name>
<evidence type="ECO:0000313" key="2">
    <source>
        <dbReference type="Proteomes" id="UP000187283"/>
    </source>
</evidence>
<accession>A0A1R1XAF6</accession>